<dbReference type="InterPro" id="IPR048933">
    <property type="entry name" value="B_lactamase-like_C"/>
</dbReference>
<dbReference type="InterPro" id="IPR050662">
    <property type="entry name" value="Sec-metab_biosynth-thioest"/>
</dbReference>
<dbReference type="Gene3D" id="1.10.10.10">
    <property type="entry name" value="Winged helix-like DNA-binding domain superfamily/Winged helix DNA-binding domain"/>
    <property type="match status" value="1"/>
</dbReference>
<evidence type="ECO:0000313" key="2">
    <source>
        <dbReference type="EMBL" id="ROS04648.1"/>
    </source>
</evidence>
<dbReference type="AlphaFoldDB" id="A0A3N2DXV4"/>
<keyword evidence="2" id="KW-0378">Hydrolase</keyword>
<comment type="caution">
    <text evidence="2">The sequence shown here is derived from an EMBL/GenBank/DDBJ whole genome shotgun (WGS) entry which is preliminary data.</text>
</comment>
<proteinExistence type="predicted"/>
<dbReference type="InterPro" id="IPR001279">
    <property type="entry name" value="Metallo-B-lactamas"/>
</dbReference>
<protein>
    <submittedName>
        <fullName evidence="2">Glyoxylase-like metal-dependent hydrolase (Beta-lactamase superfamily II)</fullName>
    </submittedName>
</protein>
<keyword evidence="3" id="KW-1185">Reference proteome</keyword>
<dbReference type="RefSeq" id="WP_123710636.1">
    <property type="nucleotide sequence ID" value="NZ_RKHR01000003.1"/>
</dbReference>
<dbReference type="PANTHER" id="PTHR23131">
    <property type="entry name" value="ENDORIBONUCLEASE LACTB2"/>
    <property type="match status" value="1"/>
</dbReference>
<sequence>MREITMPFKNPPDFGEVCEVAPGVLWARMPLPLALNHINVYLVDAGDGWMLIDTGMKGEQTREYWRQIIDTQLSGRPIVGVVCTHMHPDHVGLAGWLVDTYRVPLYMTMAEFFQAAVFSRPLQGHEVAALGWRAEQYFSRSGLSESMIAQVVKGMGGFAAAVESMPRSYTRLVDGERMQWGKHEWQVIVGRGHSPEHACLYCRDLGVMLAGDQIIADITPNVSVSAVEPEGQPLQHWLASIERFKLLDDDILLLPAHKLPFYGLHRRLFQLQQHHENHLKAILAATATAKTALELLPVLFKRELPPGVLTLALGECIAHLHELIRRGVMERQLVEGVYAYRSLLSQNKAQNNQQPDGYIAV</sequence>
<dbReference type="OrthoDB" id="9815874at2"/>
<evidence type="ECO:0000313" key="3">
    <source>
        <dbReference type="Proteomes" id="UP000275394"/>
    </source>
</evidence>
<dbReference type="Pfam" id="PF00753">
    <property type="entry name" value="Lactamase_B"/>
    <property type="match status" value="1"/>
</dbReference>
<gene>
    <name evidence="2" type="ORF">EDC56_0154</name>
</gene>
<dbReference type="Pfam" id="PF21221">
    <property type="entry name" value="B_lactamase-like_C"/>
    <property type="match status" value="1"/>
</dbReference>
<reference evidence="2 3" key="1">
    <citation type="submission" date="2018-11" db="EMBL/GenBank/DDBJ databases">
        <title>Genomic Encyclopedia of Type Strains, Phase IV (KMG-IV): sequencing the most valuable type-strain genomes for metagenomic binning, comparative biology and taxonomic classification.</title>
        <authorList>
            <person name="Goeker M."/>
        </authorList>
    </citation>
    <scope>NUCLEOTIDE SEQUENCE [LARGE SCALE GENOMIC DNA]</scope>
    <source>
        <strain evidence="2 3">DSM 100316</strain>
    </source>
</reference>
<name>A0A3N2DXV4_9GAMM</name>
<evidence type="ECO:0000259" key="1">
    <source>
        <dbReference type="SMART" id="SM00849"/>
    </source>
</evidence>
<dbReference type="GO" id="GO:0016787">
    <property type="term" value="F:hydrolase activity"/>
    <property type="evidence" value="ECO:0007669"/>
    <property type="project" value="UniProtKB-KW"/>
</dbReference>
<accession>A0A3N2DXV4</accession>
<dbReference type="InterPro" id="IPR036388">
    <property type="entry name" value="WH-like_DNA-bd_sf"/>
</dbReference>
<dbReference type="SMART" id="SM00849">
    <property type="entry name" value="Lactamase_B"/>
    <property type="match status" value="1"/>
</dbReference>
<dbReference type="PANTHER" id="PTHR23131:SF4">
    <property type="entry name" value="METALLO-BETA-LACTAMASE SUPERFAMILY POTEIN"/>
    <property type="match status" value="1"/>
</dbReference>
<dbReference type="Proteomes" id="UP000275394">
    <property type="component" value="Unassembled WGS sequence"/>
</dbReference>
<dbReference type="Gene3D" id="3.60.15.10">
    <property type="entry name" value="Ribonuclease Z/Hydroxyacylglutathione hydrolase-like"/>
    <property type="match status" value="1"/>
</dbReference>
<organism evidence="2 3">
    <name type="scientific">Sinobacterium caligoides</name>
    <dbReference type="NCBI Taxonomy" id="933926"/>
    <lineage>
        <taxon>Bacteria</taxon>
        <taxon>Pseudomonadati</taxon>
        <taxon>Pseudomonadota</taxon>
        <taxon>Gammaproteobacteria</taxon>
        <taxon>Cellvibrionales</taxon>
        <taxon>Spongiibacteraceae</taxon>
        <taxon>Sinobacterium</taxon>
    </lineage>
</organism>
<feature type="domain" description="Metallo-beta-lactamase" evidence="1">
    <location>
        <begin position="37"/>
        <end position="257"/>
    </location>
</feature>
<dbReference type="EMBL" id="RKHR01000003">
    <property type="protein sequence ID" value="ROS04648.1"/>
    <property type="molecule type" value="Genomic_DNA"/>
</dbReference>
<dbReference type="SUPFAM" id="SSF56281">
    <property type="entry name" value="Metallo-hydrolase/oxidoreductase"/>
    <property type="match status" value="1"/>
</dbReference>
<dbReference type="InterPro" id="IPR036866">
    <property type="entry name" value="RibonucZ/Hydroxyglut_hydro"/>
</dbReference>